<evidence type="ECO:0000313" key="1">
    <source>
        <dbReference type="EMBL" id="KAJ9184802.1"/>
    </source>
</evidence>
<gene>
    <name evidence="1" type="ORF">P3X46_004490</name>
</gene>
<organism evidence="1 2">
    <name type="scientific">Hevea brasiliensis</name>
    <name type="common">Para rubber tree</name>
    <name type="synonym">Siphonia brasiliensis</name>
    <dbReference type="NCBI Taxonomy" id="3981"/>
    <lineage>
        <taxon>Eukaryota</taxon>
        <taxon>Viridiplantae</taxon>
        <taxon>Streptophyta</taxon>
        <taxon>Embryophyta</taxon>
        <taxon>Tracheophyta</taxon>
        <taxon>Spermatophyta</taxon>
        <taxon>Magnoliopsida</taxon>
        <taxon>eudicotyledons</taxon>
        <taxon>Gunneridae</taxon>
        <taxon>Pentapetalae</taxon>
        <taxon>rosids</taxon>
        <taxon>fabids</taxon>
        <taxon>Malpighiales</taxon>
        <taxon>Euphorbiaceae</taxon>
        <taxon>Crotonoideae</taxon>
        <taxon>Micrandreae</taxon>
        <taxon>Hevea</taxon>
    </lineage>
</organism>
<keyword evidence="2" id="KW-1185">Reference proteome</keyword>
<dbReference type="Proteomes" id="UP001174677">
    <property type="component" value="Chromosome 3"/>
</dbReference>
<evidence type="ECO:0000313" key="2">
    <source>
        <dbReference type="Proteomes" id="UP001174677"/>
    </source>
</evidence>
<dbReference type="EMBL" id="JARPOI010000003">
    <property type="protein sequence ID" value="KAJ9184802.1"/>
    <property type="molecule type" value="Genomic_DNA"/>
</dbReference>
<name>A0ABQ9MWY2_HEVBR</name>
<protein>
    <submittedName>
        <fullName evidence="1">Uncharacterized protein</fullName>
    </submittedName>
</protein>
<sequence length="154" mass="17948">MKRKTSDPTRKREESQKPRLQEISLYIPILSLVSPPPHALLSLSLSHSQAKEQKRELFSFQAFTRRRFCFCRERWASTWNCWMLGSELLEDFILTAHILLACTTILPLTPMTTTTTTTITTAMTVEVSVTRRYRILHGYPVVELRPLRCWIPLI</sequence>
<accession>A0ABQ9MWY2</accession>
<proteinExistence type="predicted"/>
<reference evidence="1" key="1">
    <citation type="journal article" date="2023" name="Plant Biotechnol. J.">
        <title>Chromosome-level wild Hevea brasiliensis genome provides new tools for genomic-assisted breeding and valuable loci to elevate rubber yield.</title>
        <authorList>
            <person name="Cheng H."/>
            <person name="Song X."/>
            <person name="Hu Y."/>
            <person name="Wu T."/>
            <person name="Yang Q."/>
            <person name="An Z."/>
            <person name="Feng S."/>
            <person name="Deng Z."/>
            <person name="Wu W."/>
            <person name="Zeng X."/>
            <person name="Tu M."/>
            <person name="Wang X."/>
            <person name="Huang H."/>
        </authorList>
    </citation>
    <scope>NUCLEOTIDE SEQUENCE</scope>
    <source>
        <strain evidence="1">MT/VB/25A 57/8</strain>
    </source>
</reference>
<comment type="caution">
    <text evidence="1">The sequence shown here is derived from an EMBL/GenBank/DDBJ whole genome shotgun (WGS) entry which is preliminary data.</text>
</comment>